<proteinExistence type="predicted"/>
<sequence length="252" mass="28704">MFLNISLVSFLFIPNSFSYSEEINSKYGESPTIDGYINISTQEWNTAKKIQVLLNDLPINLWVMNNDEYLYISVQLDLEPAAHNSSEFVGVKLSNTTSENSDDFMDAKILQFSNISGGKFQYFDLYINDSIYINDTLSSGHGAAKLEGITSTYEFSIPINEINKSNEDAILEHGKTSAFMIIYGVSPYYPSGVRKSIIILINIEPISTKTPQFINAALFFLVIIIFCILGVFYSFYIYKIFRLKDKIERIKR</sequence>
<keyword evidence="1" id="KW-0472">Membrane</keyword>
<evidence type="ECO:0000256" key="1">
    <source>
        <dbReference type="SAM" id="Phobius"/>
    </source>
</evidence>
<name>A0A0F9URF8_9ZZZZ</name>
<dbReference type="AlphaFoldDB" id="A0A0F9URF8"/>
<keyword evidence="1" id="KW-1133">Transmembrane helix</keyword>
<comment type="caution">
    <text evidence="2">The sequence shown here is derived from an EMBL/GenBank/DDBJ whole genome shotgun (WGS) entry which is preliminary data.</text>
</comment>
<evidence type="ECO:0008006" key="3">
    <source>
        <dbReference type="Google" id="ProtNLM"/>
    </source>
</evidence>
<dbReference type="EMBL" id="LAZR01000581">
    <property type="protein sequence ID" value="KKN63731.1"/>
    <property type="molecule type" value="Genomic_DNA"/>
</dbReference>
<protein>
    <recommendedName>
        <fullName evidence="3">Carbohydrate-binding domain-containing protein</fullName>
    </recommendedName>
</protein>
<dbReference type="SUPFAM" id="SSF49344">
    <property type="entry name" value="CBD9-like"/>
    <property type="match status" value="1"/>
</dbReference>
<feature type="transmembrane region" description="Helical" evidence="1">
    <location>
        <begin position="213"/>
        <end position="238"/>
    </location>
</feature>
<evidence type="ECO:0000313" key="2">
    <source>
        <dbReference type="EMBL" id="KKN63731.1"/>
    </source>
</evidence>
<accession>A0A0F9URF8</accession>
<gene>
    <name evidence="2" type="ORF">LCGC14_0498960</name>
</gene>
<reference evidence="2" key="1">
    <citation type="journal article" date="2015" name="Nature">
        <title>Complex archaea that bridge the gap between prokaryotes and eukaryotes.</title>
        <authorList>
            <person name="Spang A."/>
            <person name="Saw J.H."/>
            <person name="Jorgensen S.L."/>
            <person name="Zaremba-Niedzwiedzka K."/>
            <person name="Martijn J."/>
            <person name="Lind A.E."/>
            <person name="van Eijk R."/>
            <person name="Schleper C."/>
            <person name="Guy L."/>
            <person name="Ettema T.J."/>
        </authorList>
    </citation>
    <scope>NUCLEOTIDE SEQUENCE</scope>
</reference>
<keyword evidence="1" id="KW-0812">Transmembrane</keyword>
<organism evidence="2">
    <name type="scientific">marine sediment metagenome</name>
    <dbReference type="NCBI Taxonomy" id="412755"/>
    <lineage>
        <taxon>unclassified sequences</taxon>
        <taxon>metagenomes</taxon>
        <taxon>ecological metagenomes</taxon>
    </lineage>
</organism>